<protein>
    <submittedName>
        <fullName evidence="1">Lycopene beta-cyclase</fullName>
    </submittedName>
</protein>
<reference evidence="1 2" key="1">
    <citation type="submission" date="2017-05" db="EMBL/GenBank/DDBJ databases">
        <authorList>
            <person name="Varghese N."/>
            <person name="Submissions S."/>
        </authorList>
    </citation>
    <scope>NUCLEOTIDE SEQUENCE [LARGE SCALE GENOMIC DNA]</scope>
    <source>
        <strain evidence="1 2">DSM 21194</strain>
    </source>
</reference>
<accession>A0A521D9X6</accession>
<organism evidence="1 2">
    <name type="scientific">Fodinibius sediminis</name>
    <dbReference type="NCBI Taxonomy" id="1214077"/>
    <lineage>
        <taxon>Bacteria</taxon>
        <taxon>Pseudomonadati</taxon>
        <taxon>Balneolota</taxon>
        <taxon>Balneolia</taxon>
        <taxon>Balneolales</taxon>
        <taxon>Balneolaceae</taxon>
        <taxon>Fodinibius</taxon>
    </lineage>
</organism>
<sequence length="398" mass="45643">MASKFSDSVQKRYDYIIAGAGASGLSLAWHMLHSPIAEKNILIVDADLTPENDKTWCFWYSGTPPYADLIYKKWTTIEIGLSSERIAQSVDEYHYYGLRSVDFKRTVLEAVGAHRNFDLFQGSIKQLSCSPSEEVAVLDTEEQSFEADYIFQSCLEPPGFKEEAIHYPLKQHFLGWELTVDKPVFDDSTCVLMDFDKTFTEGVSFMYMLPWSSKSGLLEYTVFSGQLLEKKAYENKITRYLDNRFGLSPGDYQISRIERGVIPMQDRPVIPWYTSRVLNLGTQGGLTKPSTGYTFSRIQDQARAIVEGLLSHGAPGTPAVSSFRFKAYDLWLLDILYTQPREALNVFHHLFTNNSMDEIFRFLNEDSSPFEDLKIMASVPYLPFLRAIWRSRKRLMEI</sequence>
<dbReference type="EMBL" id="FXTH01000009">
    <property type="protein sequence ID" value="SMO68497.1"/>
    <property type="molecule type" value="Genomic_DNA"/>
</dbReference>
<dbReference type="InterPro" id="IPR036188">
    <property type="entry name" value="FAD/NAD-bd_sf"/>
</dbReference>
<dbReference type="Pfam" id="PF05834">
    <property type="entry name" value="Lycopene_cycl"/>
    <property type="match status" value="1"/>
</dbReference>
<evidence type="ECO:0000313" key="2">
    <source>
        <dbReference type="Proteomes" id="UP000317593"/>
    </source>
</evidence>
<name>A0A521D9X6_9BACT</name>
<evidence type="ECO:0000313" key="1">
    <source>
        <dbReference type="EMBL" id="SMO68497.1"/>
    </source>
</evidence>
<dbReference type="RefSeq" id="WP_185958357.1">
    <property type="nucleotide sequence ID" value="NZ_FXTH01000009.1"/>
</dbReference>
<gene>
    <name evidence="1" type="ORF">SAMN06265218_10964</name>
</gene>
<dbReference type="SUPFAM" id="SSF51905">
    <property type="entry name" value="FAD/NAD(P)-binding domain"/>
    <property type="match status" value="1"/>
</dbReference>
<proteinExistence type="predicted"/>
<dbReference type="Proteomes" id="UP000317593">
    <property type="component" value="Unassembled WGS sequence"/>
</dbReference>
<dbReference type="AlphaFoldDB" id="A0A521D9X6"/>
<keyword evidence="2" id="KW-1185">Reference proteome</keyword>